<comment type="cofactor">
    <cofactor evidence="1">
        <name>pyridoxal 5'-phosphate</name>
        <dbReference type="ChEBI" id="CHEBI:597326"/>
    </cofactor>
</comment>
<reference evidence="7 8" key="1">
    <citation type="journal article" date="2013" name="Mar. Genomics">
        <title>Expression of sulfatases in Rhodopirellula baltica and the diversity of sulfatases in the genus Rhodopirellula.</title>
        <authorList>
            <person name="Wegner C.E."/>
            <person name="Richter-Heitmann T."/>
            <person name="Klindworth A."/>
            <person name="Klockow C."/>
            <person name="Richter M."/>
            <person name="Achstetter T."/>
            <person name="Glockner F.O."/>
            <person name="Harder J."/>
        </authorList>
    </citation>
    <scope>NUCLEOTIDE SEQUENCE [LARGE SCALE GENOMIC DNA]</scope>
    <source>
        <strain evidence="7 8">SH398</strain>
    </source>
</reference>
<dbReference type="Pfam" id="PF00266">
    <property type="entry name" value="Aminotran_5"/>
    <property type="match status" value="1"/>
</dbReference>
<evidence type="ECO:0000256" key="2">
    <source>
        <dbReference type="ARBA" id="ARBA00010447"/>
    </source>
</evidence>
<dbReference type="Gene3D" id="3.40.640.10">
    <property type="entry name" value="Type I PLP-dependent aspartate aminotransferase-like (Major domain)"/>
    <property type="match status" value="1"/>
</dbReference>
<dbReference type="InterPro" id="IPR016454">
    <property type="entry name" value="Cysteine_dSase"/>
</dbReference>
<dbReference type="PIRSF" id="PIRSF005572">
    <property type="entry name" value="NifS"/>
    <property type="match status" value="1"/>
</dbReference>
<keyword evidence="4" id="KW-0663">Pyridoxal phosphate</keyword>
<dbReference type="AlphaFoldDB" id="M5S9A1"/>
<evidence type="ECO:0000313" key="8">
    <source>
        <dbReference type="Proteomes" id="UP000011996"/>
    </source>
</evidence>
<dbReference type="PANTHER" id="PTHR43586:SF4">
    <property type="entry name" value="ISOPENICILLIN N EPIMERASE"/>
    <property type="match status" value="1"/>
</dbReference>
<dbReference type="InterPro" id="IPR015421">
    <property type="entry name" value="PyrdxlP-dep_Trfase_major"/>
</dbReference>
<sequence length="419" mass="43833">MMPSRSNSIAETNLSETKRRIYLDHAATSWPKADGVTDAMVEFLSSVGASASRGNYASAMKASELVRSLRYKLARFIHAESESCISFHGGCTHALNCVIHGLVGSSKSIGDGSHLLLSAVEHNAVIRPLLVAAKSCNATVEEVPADRNGLLDADEVISRINDETRLVALSHVSNVTGAVQPIAEIGAAIAEANRSRSESERILFLCDAAQSLGYLPINVASLGVHALAAPAHKGCGGPPGIGMLYLSPKWHSAIQPWMQGGTGHDGRSDMMPESMPAKLEPGTMNLPAIAGWLAAMESMATPNELDDSSQKLAALSQRLHVGLNGIDGIKVFGQPGPLPIASLDFGPDLPPDDAAAILDSEFGIEVRSGHHCAARLHCHLGTETAGTLRISGGHGTTSDEIDAMVAAVAEIAAQITSLV</sequence>
<evidence type="ECO:0000256" key="4">
    <source>
        <dbReference type="ARBA" id="ARBA00022898"/>
    </source>
</evidence>
<dbReference type="EMBL" id="ANOF01000049">
    <property type="protein sequence ID" value="EMI28061.1"/>
    <property type="molecule type" value="Genomic_DNA"/>
</dbReference>
<name>M5S9A1_9BACT</name>
<protein>
    <recommendedName>
        <fullName evidence="3">cysteine desulfurase</fullName>
        <ecNumber evidence="3">2.8.1.7</ecNumber>
    </recommendedName>
</protein>
<feature type="domain" description="Aminotransferase class V" evidence="6">
    <location>
        <begin position="21"/>
        <end position="403"/>
    </location>
</feature>
<organism evidence="7 8">
    <name type="scientific">Rhodopirellula europaea SH398</name>
    <dbReference type="NCBI Taxonomy" id="1263868"/>
    <lineage>
        <taxon>Bacteria</taxon>
        <taxon>Pseudomonadati</taxon>
        <taxon>Planctomycetota</taxon>
        <taxon>Planctomycetia</taxon>
        <taxon>Pirellulales</taxon>
        <taxon>Pirellulaceae</taxon>
        <taxon>Rhodopirellula</taxon>
    </lineage>
</organism>
<dbReference type="GO" id="GO:0031071">
    <property type="term" value="F:cysteine desulfurase activity"/>
    <property type="evidence" value="ECO:0007669"/>
    <property type="project" value="UniProtKB-EC"/>
</dbReference>
<dbReference type="SUPFAM" id="SSF53383">
    <property type="entry name" value="PLP-dependent transferases"/>
    <property type="match status" value="1"/>
</dbReference>
<keyword evidence="7" id="KW-0032">Aminotransferase</keyword>
<dbReference type="STRING" id="1263868.RESH_01371"/>
<evidence type="ECO:0000256" key="3">
    <source>
        <dbReference type="ARBA" id="ARBA00012239"/>
    </source>
</evidence>
<evidence type="ECO:0000313" key="7">
    <source>
        <dbReference type="EMBL" id="EMI28061.1"/>
    </source>
</evidence>
<comment type="caution">
    <text evidence="7">The sequence shown here is derived from an EMBL/GenBank/DDBJ whole genome shotgun (WGS) entry which is preliminary data.</text>
</comment>
<proteinExistence type="inferred from homology"/>
<dbReference type="InterPro" id="IPR000192">
    <property type="entry name" value="Aminotrans_V_dom"/>
</dbReference>
<accession>M5S9A1</accession>
<dbReference type="Gene3D" id="3.90.1150.10">
    <property type="entry name" value="Aspartate Aminotransferase, domain 1"/>
    <property type="match status" value="1"/>
</dbReference>
<dbReference type="PATRIC" id="fig|1263868.3.peg.1472"/>
<dbReference type="EC" id="2.8.1.7" evidence="3"/>
<comment type="similarity">
    <text evidence="2">Belongs to the class-V pyridoxal-phosphate-dependent aminotransferase family. Csd subfamily.</text>
</comment>
<gene>
    <name evidence="7" type="ORF">RESH_01371</name>
</gene>
<dbReference type="InterPro" id="IPR015424">
    <property type="entry name" value="PyrdxlP-dep_Trfase"/>
</dbReference>
<keyword evidence="7" id="KW-0808">Transferase</keyword>
<dbReference type="PANTHER" id="PTHR43586">
    <property type="entry name" value="CYSTEINE DESULFURASE"/>
    <property type="match status" value="1"/>
</dbReference>
<dbReference type="GO" id="GO:0008483">
    <property type="term" value="F:transaminase activity"/>
    <property type="evidence" value="ECO:0007669"/>
    <property type="project" value="UniProtKB-KW"/>
</dbReference>
<evidence type="ECO:0000256" key="1">
    <source>
        <dbReference type="ARBA" id="ARBA00001933"/>
    </source>
</evidence>
<dbReference type="Proteomes" id="UP000011996">
    <property type="component" value="Unassembled WGS sequence"/>
</dbReference>
<evidence type="ECO:0000259" key="6">
    <source>
        <dbReference type="Pfam" id="PF00266"/>
    </source>
</evidence>
<comment type="catalytic activity">
    <reaction evidence="5">
        <text>(sulfur carrier)-H + L-cysteine = (sulfur carrier)-SH + L-alanine</text>
        <dbReference type="Rhea" id="RHEA:43892"/>
        <dbReference type="Rhea" id="RHEA-COMP:14737"/>
        <dbReference type="Rhea" id="RHEA-COMP:14739"/>
        <dbReference type="ChEBI" id="CHEBI:29917"/>
        <dbReference type="ChEBI" id="CHEBI:35235"/>
        <dbReference type="ChEBI" id="CHEBI:57972"/>
        <dbReference type="ChEBI" id="CHEBI:64428"/>
        <dbReference type="EC" id="2.8.1.7"/>
    </reaction>
</comment>
<dbReference type="InterPro" id="IPR015422">
    <property type="entry name" value="PyrdxlP-dep_Trfase_small"/>
</dbReference>
<evidence type="ECO:0000256" key="5">
    <source>
        <dbReference type="ARBA" id="ARBA00050776"/>
    </source>
</evidence>